<protein>
    <submittedName>
        <fullName evidence="15">TonB-dependent receptor</fullName>
    </submittedName>
</protein>
<evidence type="ECO:0000256" key="11">
    <source>
        <dbReference type="RuleBase" id="RU003357"/>
    </source>
</evidence>
<dbReference type="InterPro" id="IPR039426">
    <property type="entry name" value="TonB-dep_rcpt-like"/>
</dbReference>
<keyword evidence="7 10" id="KW-0472">Membrane</keyword>
<evidence type="ECO:0000313" key="15">
    <source>
        <dbReference type="EMBL" id="MFG6433822.1"/>
    </source>
</evidence>
<organism evidence="15 16">
    <name type="scientific">Pelomonas parva</name>
    <dbReference type="NCBI Taxonomy" id="3299032"/>
    <lineage>
        <taxon>Bacteria</taxon>
        <taxon>Pseudomonadati</taxon>
        <taxon>Pseudomonadota</taxon>
        <taxon>Betaproteobacteria</taxon>
        <taxon>Burkholderiales</taxon>
        <taxon>Sphaerotilaceae</taxon>
        <taxon>Roseateles</taxon>
    </lineage>
</organism>
<comment type="similarity">
    <text evidence="2 10 11">Belongs to the TonB-dependent receptor family.</text>
</comment>
<dbReference type="Pfam" id="PF00593">
    <property type="entry name" value="TonB_dep_Rec_b-barrel"/>
    <property type="match status" value="1"/>
</dbReference>
<reference evidence="15 16" key="1">
    <citation type="submission" date="2024-08" db="EMBL/GenBank/DDBJ databases">
        <authorList>
            <person name="Lu H."/>
        </authorList>
    </citation>
    <scope>NUCLEOTIDE SEQUENCE [LARGE SCALE GENOMIC DNA]</scope>
    <source>
        <strain evidence="15 16">LYH14W</strain>
    </source>
</reference>
<dbReference type="PANTHER" id="PTHR47234">
    <property type="match status" value="1"/>
</dbReference>
<evidence type="ECO:0000256" key="10">
    <source>
        <dbReference type="PROSITE-ProRule" id="PRU01360"/>
    </source>
</evidence>
<dbReference type="CDD" id="cd01347">
    <property type="entry name" value="ligand_gated_channel"/>
    <property type="match status" value="1"/>
</dbReference>
<accession>A0ABW7FB18</accession>
<feature type="chain" id="PRO_5047188505" evidence="12">
    <location>
        <begin position="28"/>
        <end position="922"/>
    </location>
</feature>
<evidence type="ECO:0000256" key="3">
    <source>
        <dbReference type="ARBA" id="ARBA00022448"/>
    </source>
</evidence>
<dbReference type="InterPro" id="IPR000531">
    <property type="entry name" value="Beta-barrel_TonB"/>
</dbReference>
<evidence type="ECO:0000256" key="7">
    <source>
        <dbReference type="ARBA" id="ARBA00023136"/>
    </source>
</evidence>
<evidence type="ECO:0000256" key="12">
    <source>
        <dbReference type="SAM" id="SignalP"/>
    </source>
</evidence>
<evidence type="ECO:0000256" key="2">
    <source>
        <dbReference type="ARBA" id="ARBA00009810"/>
    </source>
</evidence>
<feature type="signal peptide" evidence="12">
    <location>
        <begin position="1"/>
        <end position="27"/>
    </location>
</feature>
<dbReference type="EMBL" id="JBIGHV010000016">
    <property type="protein sequence ID" value="MFG6433822.1"/>
    <property type="molecule type" value="Genomic_DNA"/>
</dbReference>
<dbReference type="Proteomes" id="UP001606210">
    <property type="component" value="Unassembled WGS sequence"/>
</dbReference>
<name>A0ABW7FB18_9BURK</name>
<keyword evidence="3 10" id="KW-0813">Transport</keyword>
<evidence type="ECO:0000313" key="16">
    <source>
        <dbReference type="Proteomes" id="UP001606210"/>
    </source>
</evidence>
<feature type="domain" description="TonB-dependent receptor-like beta-barrel" evidence="13">
    <location>
        <begin position="428"/>
        <end position="883"/>
    </location>
</feature>
<dbReference type="PROSITE" id="PS52016">
    <property type="entry name" value="TONB_DEPENDENT_REC_3"/>
    <property type="match status" value="1"/>
</dbReference>
<sequence>MTSAPSFARHALAHAALLCLIALPAQAQEQKLERVEITGSSIKRIDGEAALPVDVIKRADIDKAGVTTAAELLQKITANVGGLTDGASISDQSGAQRGFNGANLRGLGVSSTLVLLNGRRLANFASPGDNAGVDLNNIPAGAIQRVEVLKDGASAIYGTDAMGGVINFITRKDYQGVDLSTYALRTEEGGAGKTTFSASAGFGDLAKDRFNVFAALDVQKLDPLNSSQRQFIQDYDLPGRLAPQLSSNTFPANVDLTSAQLTALNNFVLANPTTALKGSNANGTWNPGGGTAAPRRVNFGKASCTGGANPNSISPTGPGGREGCAFNYMGDTEIYPTSDKASIVGRATFQVATDHQVFAEVLLSRTETDYAASPATFRFRTASGITLPTALQAVTGITTPVDFRFRLTDAGKRTSRVESEARRLVVGATGNFGGWDYDTAINVATNKASDANVSGWVSLAKLEAGIKNGSYNPFVPATGDAGRSFMNGIRLDGAARVAEGTSTSIDGKLTRALTALAGGDLMVAIGTELRREETEFRATDVLKSNDVVGDRSSSGPLLADTNHKRDVAGLFTELSAPFSKQWEGQFAIRHDRYDGVFDAATGATSPKLNTTNPKIGLSFRPDRALMARASYGTGFRAPSISEMFRPVRAGITASFVKDPVSGEVAQMPVDRYANPALKPEKSKQFNIGVVFEPSRAWNGSVDYWAIRKTDIISEIGEETIFTNPVYYNDPAIVKRFSDGFVEFVTVKKENRGRLDTSGIDLALTWRGEASAYGRFGASLAGTLITEYKFNTDPRSPMVSGLGKFRDDKAVQRWRHKLSVDWDLGPIGVTVTNNYLSGYTDQNTPGLAAAEWNDRDVKPYSLWDLTASYRITPALRLRAGVLNLADTAPPFTNQSRYFQVTWDPTYGDPRGRSVFASLSYQFR</sequence>
<dbReference type="Gene3D" id="2.170.130.10">
    <property type="entry name" value="TonB-dependent receptor, plug domain"/>
    <property type="match status" value="1"/>
</dbReference>
<evidence type="ECO:0000259" key="14">
    <source>
        <dbReference type="Pfam" id="PF07715"/>
    </source>
</evidence>
<dbReference type="Gene3D" id="2.40.170.20">
    <property type="entry name" value="TonB-dependent receptor, beta-barrel domain"/>
    <property type="match status" value="1"/>
</dbReference>
<keyword evidence="5 10" id="KW-0812">Transmembrane</keyword>
<keyword evidence="16" id="KW-1185">Reference proteome</keyword>
<dbReference type="SUPFAM" id="SSF56935">
    <property type="entry name" value="Porins"/>
    <property type="match status" value="1"/>
</dbReference>
<comment type="subcellular location">
    <subcellularLocation>
        <location evidence="1 10">Cell outer membrane</location>
        <topology evidence="1 10">Multi-pass membrane protein</topology>
    </subcellularLocation>
</comment>
<evidence type="ECO:0000259" key="13">
    <source>
        <dbReference type="Pfam" id="PF00593"/>
    </source>
</evidence>
<comment type="caution">
    <text evidence="15">The sequence shown here is derived from an EMBL/GenBank/DDBJ whole genome shotgun (WGS) entry which is preliminary data.</text>
</comment>
<evidence type="ECO:0000256" key="9">
    <source>
        <dbReference type="ARBA" id="ARBA00023237"/>
    </source>
</evidence>
<keyword evidence="8 15" id="KW-0675">Receptor</keyword>
<dbReference type="InterPro" id="IPR037066">
    <property type="entry name" value="Plug_dom_sf"/>
</dbReference>
<dbReference type="PANTHER" id="PTHR47234:SF2">
    <property type="entry name" value="TONB-DEPENDENT RECEPTOR"/>
    <property type="match status" value="1"/>
</dbReference>
<keyword evidence="6 11" id="KW-0798">TonB box</keyword>
<dbReference type="RefSeq" id="WP_394484891.1">
    <property type="nucleotide sequence ID" value="NZ_JBIGHV010000016.1"/>
</dbReference>
<dbReference type="InterPro" id="IPR036942">
    <property type="entry name" value="Beta-barrel_TonB_sf"/>
</dbReference>
<evidence type="ECO:0000256" key="4">
    <source>
        <dbReference type="ARBA" id="ARBA00022452"/>
    </source>
</evidence>
<evidence type="ECO:0000256" key="6">
    <source>
        <dbReference type="ARBA" id="ARBA00023077"/>
    </source>
</evidence>
<keyword evidence="9 10" id="KW-0998">Cell outer membrane</keyword>
<gene>
    <name evidence="15" type="ORF">ACG00Y_28225</name>
</gene>
<evidence type="ECO:0000256" key="1">
    <source>
        <dbReference type="ARBA" id="ARBA00004571"/>
    </source>
</evidence>
<proteinExistence type="inferred from homology"/>
<dbReference type="InterPro" id="IPR012910">
    <property type="entry name" value="Plug_dom"/>
</dbReference>
<evidence type="ECO:0000256" key="8">
    <source>
        <dbReference type="ARBA" id="ARBA00023170"/>
    </source>
</evidence>
<feature type="domain" description="TonB-dependent receptor plug" evidence="14">
    <location>
        <begin position="50"/>
        <end position="165"/>
    </location>
</feature>
<dbReference type="Pfam" id="PF07715">
    <property type="entry name" value="Plug"/>
    <property type="match status" value="1"/>
</dbReference>
<keyword evidence="4 10" id="KW-1134">Transmembrane beta strand</keyword>
<keyword evidence="12" id="KW-0732">Signal</keyword>
<evidence type="ECO:0000256" key="5">
    <source>
        <dbReference type="ARBA" id="ARBA00022692"/>
    </source>
</evidence>